<dbReference type="PRINTS" id="PR00503">
    <property type="entry name" value="BROMODOMAIN"/>
</dbReference>
<evidence type="ECO:0000256" key="3">
    <source>
        <dbReference type="ARBA" id="ARBA00023015"/>
    </source>
</evidence>
<dbReference type="SMART" id="SM00213">
    <property type="entry name" value="UBQ"/>
    <property type="match status" value="1"/>
</dbReference>
<dbReference type="Gene3D" id="3.10.20.90">
    <property type="entry name" value="Phosphatidylinositol 3-kinase Catalytic Subunit, Chain A, domain 1"/>
    <property type="match status" value="1"/>
</dbReference>
<feature type="compositionally biased region" description="Basic and acidic residues" evidence="9">
    <location>
        <begin position="1706"/>
        <end position="1727"/>
    </location>
</feature>
<feature type="domain" description="Bromo" evidence="10">
    <location>
        <begin position="1773"/>
        <end position="1836"/>
    </location>
</feature>
<dbReference type="PROSITE" id="PS50053">
    <property type="entry name" value="UBIQUITIN_2"/>
    <property type="match status" value="1"/>
</dbReference>
<feature type="compositionally biased region" description="Acidic residues" evidence="9">
    <location>
        <begin position="196"/>
        <end position="206"/>
    </location>
</feature>
<dbReference type="FunFam" id="3.10.20.90:FF:000223">
    <property type="entry name" value="Transcription initiation factor TFIID subunit 1"/>
    <property type="match status" value="1"/>
</dbReference>
<dbReference type="Gene3D" id="1.20.920.10">
    <property type="entry name" value="Bromodomain-like"/>
    <property type="match status" value="1"/>
</dbReference>
<dbReference type="Pfam" id="PF00439">
    <property type="entry name" value="Bromodomain"/>
    <property type="match status" value="1"/>
</dbReference>
<evidence type="ECO:0000256" key="6">
    <source>
        <dbReference type="ARBA" id="ARBA00023242"/>
    </source>
</evidence>
<feature type="region of interest" description="Disordered" evidence="9">
    <location>
        <begin position="1688"/>
        <end position="1727"/>
    </location>
</feature>
<dbReference type="InterPro" id="IPR040240">
    <property type="entry name" value="TAF1"/>
</dbReference>
<dbReference type="InterPro" id="IPR001487">
    <property type="entry name" value="Bromodomain"/>
</dbReference>
<gene>
    <name evidence="12" type="ORF">Fot_55370</name>
</gene>
<feature type="region of interest" description="Disordered" evidence="9">
    <location>
        <begin position="1291"/>
        <end position="1312"/>
    </location>
</feature>
<dbReference type="InterPro" id="IPR036427">
    <property type="entry name" value="Bromodomain-like_sf"/>
</dbReference>
<comment type="subcellular location">
    <subcellularLocation>
        <location evidence="1">Nucleus</location>
    </subcellularLocation>
</comment>
<dbReference type="Proteomes" id="UP001604277">
    <property type="component" value="Unassembled WGS sequence"/>
</dbReference>
<evidence type="ECO:0000256" key="4">
    <source>
        <dbReference type="ARBA" id="ARBA00023117"/>
    </source>
</evidence>
<keyword evidence="3" id="KW-0805">Transcription regulation</keyword>
<evidence type="ECO:0000313" key="13">
    <source>
        <dbReference type="Proteomes" id="UP001604277"/>
    </source>
</evidence>
<dbReference type="Gene3D" id="1.10.1100.10">
    <property type="entry name" value="TAFII-230 TBP-binding domain"/>
    <property type="match status" value="1"/>
</dbReference>
<dbReference type="PANTHER" id="PTHR13900:SF0">
    <property type="entry name" value="TRANSCRIPTION INITIATION FACTOR TFIID SUBUNIT 1"/>
    <property type="match status" value="1"/>
</dbReference>
<feature type="region of interest" description="Disordered" evidence="9">
    <location>
        <begin position="434"/>
        <end position="458"/>
    </location>
</feature>
<keyword evidence="4 8" id="KW-0103">Bromodomain</keyword>
<evidence type="ECO:0000313" key="12">
    <source>
        <dbReference type="EMBL" id="KAL2458807.1"/>
    </source>
</evidence>
<keyword evidence="6" id="KW-0539">Nucleus</keyword>
<organism evidence="12 13">
    <name type="scientific">Forsythia ovata</name>
    <dbReference type="NCBI Taxonomy" id="205694"/>
    <lineage>
        <taxon>Eukaryota</taxon>
        <taxon>Viridiplantae</taxon>
        <taxon>Streptophyta</taxon>
        <taxon>Embryophyta</taxon>
        <taxon>Tracheophyta</taxon>
        <taxon>Spermatophyta</taxon>
        <taxon>Magnoliopsida</taxon>
        <taxon>eudicotyledons</taxon>
        <taxon>Gunneridae</taxon>
        <taxon>Pentapetalae</taxon>
        <taxon>asterids</taxon>
        <taxon>lamiids</taxon>
        <taxon>Lamiales</taxon>
        <taxon>Oleaceae</taxon>
        <taxon>Forsythieae</taxon>
        <taxon>Forsythia</taxon>
    </lineage>
</organism>
<keyword evidence="13" id="KW-1185">Reference proteome</keyword>
<sequence length="1877" mass="212876">MTSRQLLKVGESEYIVGIKPQHSPIISEQSNSETLLFQESKHSELKKETTTVYENRHQISRKQLLGCVNSDDDDEYEEGAEGNRLLGFMFGNVDGSGDLDVDYLDEDAKEHLSALADELGSSLTEIDLSVQLPCTPSDAADQEYDEKAEDAVDYEDIDEQYEGPEVHAATEEDYLRKNYFSKEVSASTLENAASIYDDDNYDDNEDEKQHKEVENSDVVQPFCSPGEQINSHEVLSQEKDFQEDILLRDALDSENLDADMVDIGEEEQNAPEEPAGDGCSATLPILCVEDGMVILKFSDIFGIHEPLKKAVKRDRPFIIPKERPKPLDACCMVEEDEEIFLKESWPNISGMRESHVIKKEIAVLDDVLQSEDFLTVQGNGKMASKVDHRKDSCFTAEPMKEDSSLNTSTEWSPPSLPQLYPLDQQDWEDKIIWNNSPSSSDVGEICELSGPDSESLADKERDLEDEAQAIPPEPQSELYETNHGCFLRSCSVSVEPFGSENFSGHANLSFLGRRYHPQLLRLESRLDMDDPNADFGEDGASKTKLCGDTMRRFSNLTLQNRDIVEGTWLDNIVWEPHQSIAKPKLILDLQDEQMLFELLDNKNAKNLWLHAGAMVIARSVTPSHGDSLELHGHGGISAGRFNIANDKFYPNRISSQQRESHSKKGTDHKNLHSVPGLKLQTMKVKLSNKDIANFHRPKALWYPHDIEVALNEQEKLPTQGPMKVLLKSLGGKGSKLHVDAEETILSVKAKASKKLDFKLSEPVKIFFSGMELEDHKSLAEQNVCPNSVLHLICTKIHLLPRAQKLPGENRSLRPPGAFKKKSDLSVKDGHVFLMEYCEERPLLLGNAGMGSKLCTYYQKSTPGDQMGNMLRNENLSLGSVRLLDPADKSPFLGDIKPGCSQSCLETNMYRAPIFLHKVPSTDYLLVRSAKGKLSIRRIDRIDVVGQQEPHMEVMSPAKGIVQSYNGKRLLVYVYREFHAAKKRGLHPSIRTDELSALFPSFSEAVVRKQLKNIAFLQRGPNGQPLWFMRRNSRIPSEETLRRLVSPEDVCAYESMQAGQYRLRRLGITRLTHPAGLSPAMNQLPDEAIALAAASHIERELQITPWNLSSNFVACTKEDEEKIERLEITGVGDPSGRGLGFSYVRVTPKAPISNAMVKKKTVVGKGSTVTGTDADLRRLSMEAARELLLKFKVPEEQIAKQTRWHRIALIRKLSSEQAASGVQVDRTTTSKFARGQRMSFLQLQQQTREKCQEIWDRQVQSLCTADGDENESESEANSDMDSFAGDLENLLDAEEGEEDEEDERKKKKKERAVGEQVGLASKLKFGHESSERIKKNNTVVKKITQSEGSHALKEIINKNQKESENFSARKNLSAKVKTKRKNDNEQMGLLHKKVKILGEGMRIIKEKKSARESFVCGACGQLGHMRTNKNCPKYGEDSETRIESMDPDKALGKPNYVDQVEPTPQKIVSKKLIQKSATKIAVVEAQEDDRPSAKAKILKVKCGSTDKLPDKLTPAAPQIFDKPVKSDAEMGHNSVVKVNKIIFSNKTKPEDVQVESHKPSIVIRPPMEGEREQPQKKIIIKQPKEIINVDEISQEGSVGHDSRKMKKIIELSSLDKHREHESRHLSEGTSRMRSGEDMQWWEEKEKRITVERHKEERERRAYVEKMTMFEEKEKLAELTRYQETIRREWEEERQKAKTKKKKKKRPDIRDNYLDDLPPRRNDRRIPERERLGWRRPTVESGRYTAESAPLAKRRRGGEVGLANILESIVETLKDRKELSYLFLKPVSKKEAPNYLDIIEHPMDLSTMRDKARRLQYKSREEFRHDMYQIAFNAHRYNDRWNPGIPPLADQLLELCDHLLDVKDAELTEVEAGIEYVDN</sequence>
<evidence type="ECO:0000256" key="7">
    <source>
        <dbReference type="ARBA" id="ARBA00040102"/>
    </source>
</evidence>
<dbReference type="SUPFAM" id="SSF47055">
    <property type="entry name" value="TAF(II)230 TBP-binding fragment"/>
    <property type="match status" value="1"/>
</dbReference>
<protein>
    <recommendedName>
        <fullName evidence="7">Transcription initiation factor TFIID subunit 1</fullName>
    </recommendedName>
</protein>
<feature type="compositionally biased region" description="Basic residues" evidence="9">
    <location>
        <begin position="1695"/>
        <end position="1705"/>
    </location>
</feature>
<dbReference type="Pfam" id="PF00240">
    <property type="entry name" value="ubiquitin"/>
    <property type="match status" value="1"/>
</dbReference>
<proteinExistence type="inferred from homology"/>
<evidence type="ECO:0000256" key="9">
    <source>
        <dbReference type="SAM" id="MobiDB-lite"/>
    </source>
</evidence>
<keyword evidence="5" id="KW-0804">Transcription</keyword>
<dbReference type="InterPro" id="IPR018359">
    <property type="entry name" value="Bromodomain_CS"/>
</dbReference>
<feature type="domain" description="Ubiquitin-like" evidence="11">
    <location>
        <begin position="722"/>
        <end position="792"/>
    </location>
</feature>
<accession>A0ABD1P4K2</accession>
<evidence type="ECO:0000256" key="1">
    <source>
        <dbReference type="ARBA" id="ARBA00004123"/>
    </source>
</evidence>
<dbReference type="SMART" id="SM00297">
    <property type="entry name" value="BROMO"/>
    <property type="match status" value="1"/>
</dbReference>
<reference evidence="13" key="1">
    <citation type="submission" date="2024-07" db="EMBL/GenBank/DDBJ databases">
        <title>Two chromosome-level genome assemblies of Korean endemic species Abeliophyllum distichum and Forsythia ovata (Oleaceae).</title>
        <authorList>
            <person name="Jang H."/>
        </authorList>
    </citation>
    <scope>NUCLEOTIDE SEQUENCE [LARGE SCALE GENOMIC DNA]</scope>
</reference>
<dbReference type="Pfam" id="PF12157">
    <property type="entry name" value="DUF3591"/>
    <property type="match status" value="1"/>
</dbReference>
<dbReference type="InterPro" id="IPR000626">
    <property type="entry name" value="Ubiquitin-like_dom"/>
</dbReference>
<evidence type="ECO:0000256" key="2">
    <source>
        <dbReference type="ARBA" id="ARBA00009064"/>
    </source>
</evidence>
<dbReference type="CDD" id="cd04369">
    <property type="entry name" value="Bromodomain"/>
    <property type="match status" value="1"/>
</dbReference>
<dbReference type="SUPFAM" id="SSF54236">
    <property type="entry name" value="Ubiquitin-like"/>
    <property type="match status" value="1"/>
</dbReference>
<dbReference type="CDD" id="cd17064">
    <property type="entry name" value="Ubl_TAFs_like"/>
    <property type="match status" value="1"/>
</dbReference>
<dbReference type="PROSITE" id="PS50014">
    <property type="entry name" value="BROMODOMAIN_2"/>
    <property type="match status" value="1"/>
</dbReference>
<dbReference type="InterPro" id="IPR029071">
    <property type="entry name" value="Ubiquitin-like_domsf"/>
</dbReference>
<dbReference type="GO" id="GO:0005634">
    <property type="term" value="C:nucleus"/>
    <property type="evidence" value="ECO:0007669"/>
    <property type="project" value="UniProtKB-SubCell"/>
</dbReference>
<evidence type="ECO:0000259" key="10">
    <source>
        <dbReference type="PROSITE" id="PS50014"/>
    </source>
</evidence>
<evidence type="ECO:0000256" key="5">
    <source>
        <dbReference type="ARBA" id="ARBA00023163"/>
    </source>
</evidence>
<name>A0ABD1P4K2_9LAMI</name>
<evidence type="ECO:0000256" key="8">
    <source>
        <dbReference type="PROSITE-ProRule" id="PRU00035"/>
    </source>
</evidence>
<comment type="caution">
    <text evidence="12">The sequence shown here is derived from an EMBL/GenBank/DDBJ whole genome shotgun (WGS) entry which is preliminary data.</text>
</comment>
<dbReference type="InterPro" id="IPR022591">
    <property type="entry name" value="TAF1_HAT_dom"/>
</dbReference>
<dbReference type="EMBL" id="JBFOLJ010000026">
    <property type="protein sequence ID" value="KAL2458807.1"/>
    <property type="molecule type" value="Genomic_DNA"/>
</dbReference>
<dbReference type="InterPro" id="IPR036741">
    <property type="entry name" value="TAFII-230_TBP-bd_sf"/>
</dbReference>
<dbReference type="Pfam" id="PF09247">
    <property type="entry name" value="TBP-binding"/>
    <property type="match status" value="1"/>
</dbReference>
<feature type="region of interest" description="Disordered" evidence="9">
    <location>
        <begin position="395"/>
        <end position="415"/>
    </location>
</feature>
<dbReference type="SUPFAM" id="SSF47370">
    <property type="entry name" value="Bromodomain"/>
    <property type="match status" value="1"/>
</dbReference>
<comment type="similarity">
    <text evidence="2">Belongs to the TAF1 family.</text>
</comment>
<evidence type="ECO:0000259" key="11">
    <source>
        <dbReference type="PROSITE" id="PS50053"/>
    </source>
</evidence>
<dbReference type="PROSITE" id="PS00633">
    <property type="entry name" value="BROMODOMAIN_1"/>
    <property type="match status" value="1"/>
</dbReference>
<dbReference type="InterPro" id="IPR009067">
    <property type="entry name" value="TAF_II_230-bd"/>
</dbReference>
<feature type="compositionally biased region" description="Acidic residues" evidence="9">
    <location>
        <begin position="1291"/>
        <end position="1301"/>
    </location>
</feature>
<feature type="region of interest" description="Disordered" evidence="9">
    <location>
        <begin position="191"/>
        <end position="216"/>
    </location>
</feature>
<dbReference type="PANTHER" id="PTHR13900">
    <property type="entry name" value="TRANSCRIPTION INITIATION FACTOR TFIID"/>
    <property type="match status" value="1"/>
</dbReference>